<sequence length="797" mass="84243">MRPQSAVLGRRHCPGAVPAGRSAAADAASSRNAGPPQAVASVPPLPPALEADLAAARRSWLDRCVSAPLVDATTNSRVHLCGVAHFAPQGGAAGLVELQELLERVRPTILAIEQPFDLAARAGLPFPEVIQEVANSGARLFAGPGAEPLPWEAAAGTAPTSQSAARSRAAARAEAERLAALLPGLAVPARLGRDMLDPFEVLGLYGGCEYVTRPGQLAEALSLFGWLPGLEYGMMAALAQELEVQVYSIDAPLRLQEKWVTQLVADFTLREEDLARRLSHDLARAQAGRGLPGGWDAAVAEAVRQIEAAAVADQLGLQALAERGAGGSGSGDPREPPLRTVTAFKASRAVAAATLPYEAAREAFSLQAGLQPLKFGLFARRARHLVLQIRDLCQRMSVRRVRVDADAVGGKPAAPPEGAQEGGGEAAEDGAPVSLVDVGGRPAQVVLAVMGRQYVPYIEEMWANERSALWHGEVLLALVVRLMALPDKDQLANFLRAKPEAISVPFLSWIADQEANAVGEQKRVLAGICEELVRFREQVEDERMEALYADTLTALTDGEADPGAAALVLAASPGQYATQLAERVTGSPMVTDGYDPVYDVLLKVVPPAALTPEGVRQGHEKAKELAVDLRARRKRSVQAMIGRAQLTPEQADRLMAGSNASRILDMLLQLPSAADRLACLPDCFTPPDAELLATVSAAGDDGRAAPAMSAPSPTSDSEDLVWCTPSQLLVELEARLQRLEGRGPRPPLEGGQPPAAMLAPPGAGAGSLTGEELLAELRALRDEVRRTWLDTLDTGSK</sequence>
<protein>
    <submittedName>
        <fullName evidence="2">Uncharacterized protein</fullName>
    </submittedName>
</protein>
<evidence type="ECO:0000313" key="2">
    <source>
        <dbReference type="EMBL" id="KXZ45834.1"/>
    </source>
</evidence>
<gene>
    <name evidence="2" type="ORF">GPECTOR_50g628</name>
</gene>
<feature type="region of interest" description="Disordered" evidence="1">
    <location>
        <begin position="741"/>
        <end position="767"/>
    </location>
</feature>
<dbReference type="Proteomes" id="UP000075714">
    <property type="component" value="Unassembled WGS sequence"/>
</dbReference>
<keyword evidence="3" id="KW-1185">Reference proteome</keyword>
<feature type="region of interest" description="Disordered" evidence="1">
    <location>
        <begin position="407"/>
        <end position="427"/>
    </location>
</feature>
<reference evidence="3" key="1">
    <citation type="journal article" date="2016" name="Nat. Commun.">
        <title>The Gonium pectorale genome demonstrates co-option of cell cycle regulation during the evolution of multicellularity.</title>
        <authorList>
            <person name="Hanschen E.R."/>
            <person name="Marriage T.N."/>
            <person name="Ferris P.J."/>
            <person name="Hamaji T."/>
            <person name="Toyoda A."/>
            <person name="Fujiyama A."/>
            <person name="Neme R."/>
            <person name="Noguchi H."/>
            <person name="Minakuchi Y."/>
            <person name="Suzuki M."/>
            <person name="Kawai-Toyooka H."/>
            <person name="Smith D.R."/>
            <person name="Sparks H."/>
            <person name="Anderson J."/>
            <person name="Bakaric R."/>
            <person name="Luria V."/>
            <person name="Karger A."/>
            <person name="Kirschner M.W."/>
            <person name="Durand P.M."/>
            <person name="Michod R.E."/>
            <person name="Nozaki H."/>
            <person name="Olson B.J."/>
        </authorList>
    </citation>
    <scope>NUCLEOTIDE SEQUENCE [LARGE SCALE GENOMIC DNA]</scope>
    <source>
        <strain evidence="3">NIES-2863</strain>
    </source>
</reference>
<dbReference type="OrthoDB" id="542056at2759"/>
<feature type="region of interest" description="Disordered" evidence="1">
    <location>
        <begin position="1"/>
        <end position="43"/>
    </location>
</feature>
<feature type="compositionally biased region" description="Low complexity" evidence="1">
    <location>
        <begin position="748"/>
        <end position="762"/>
    </location>
</feature>
<feature type="compositionally biased region" description="Low complexity" evidence="1">
    <location>
        <begin position="14"/>
        <end position="43"/>
    </location>
</feature>
<name>A0A150G7L9_GONPE</name>
<comment type="caution">
    <text evidence="2">The sequence shown here is derived from an EMBL/GenBank/DDBJ whole genome shotgun (WGS) entry which is preliminary data.</text>
</comment>
<dbReference type="EMBL" id="LSYV01000051">
    <property type="protein sequence ID" value="KXZ45834.1"/>
    <property type="molecule type" value="Genomic_DNA"/>
</dbReference>
<organism evidence="2 3">
    <name type="scientific">Gonium pectorale</name>
    <name type="common">Green alga</name>
    <dbReference type="NCBI Taxonomy" id="33097"/>
    <lineage>
        <taxon>Eukaryota</taxon>
        <taxon>Viridiplantae</taxon>
        <taxon>Chlorophyta</taxon>
        <taxon>core chlorophytes</taxon>
        <taxon>Chlorophyceae</taxon>
        <taxon>CS clade</taxon>
        <taxon>Chlamydomonadales</taxon>
        <taxon>Volvocaceae</taxon>
        <taxon>Gonium</taxon>
    </lineage>
</organism>
<evidence type="ECO:0000313" key="3">
    <source>
        <dbReference type="Proteomes" id="UP000075714"/>
    </source>
</evidence>
<evidence type="ECO:0000256" key="1">
    <source>
        <dbReference type="SAM" id="MobiDB-lite"/>
    </source>
</evidence>
<accession>A0A150G7L9</accession>
<feature type="compositionally biased region" description="Low complexity" evidence="1">
    <location>
        <begin position="407"/>
        <end position="419"/>
    </location>
</feature>
<dbReference type="AlphaFoldDB" id="A0A150G7L9"/>
<proteinExistence type="predicted"/>